<evidence type="ECO:0000256" key="2">
    <source>
        <dbReference type="ARBA" id="ARBA00005268"/>
    </source>
</evidence>
<dbReference type="InterPro" id="IPR003593">
    <property type="entry name" value="AAA+_ATPase"/>
</dbReference>
<feature type="transmembrane region" description="Helical" evidence="9">
    <location>
        <begin position="284"/>
        <end position="308"/>
    </location>
</feature>
<keyword evidence="7 9" id="KW-0472">Membrane</keyword>
<evidence type="ECO:0000256" key="7">
    <source>
        <dbReference type="ARBA" id="ARBA00023136"/>
    </source>
</evidence>
<evidence type="ECO:0000313" key="11">
    <source>
        <dbReference type="EMBL" id="GBG26772.1"/>
    </source>
</evidence>
<dbReference type="PANTHER" id="PTHR30028">
    <property type="entry name" value="UPF0014 INNER MEMBRANE PROTEIN YBBM-RELATED"/>
    <property type="match status" value="1"/>
</dbReference>
<evidence type="ECO:0000313" key="12">
    <source>
        <dbReference type="Proteomes" id="UP000241890"/>
    </source>
</evidence>
<organism evidence="11 12">
    <name type="scientific">Hondaea fermentalgiana</name>
    <dbReference type="NCBI Taxonomy" id="2315210"/>
    <lineage>
        <taxon>Eukaryota</taxon>
        <taxon>Sar</taxon>
        <taxon>Stramenopiles</taxon>
        <taxon>Bigyra</taxon>
        <taxon>Labyrinthulomycetes</taxon>
        <taxon>Thraustochytrida</taxon>
        <taxon>Thraustochytriidae</taxon>
        <taxon>Hondaea</taxon>
    </lineage>
</organism>
<dbReference type="PROSITE" id="PS00211">
    <property type="entry name" value="ABC_TRANSPORTER_1"/>
    <property type="match status" value="1"/>
</dbReference>
<dbReference type="GO" id="GO:0016887">
    <property type="term" value="F:ATP hydrolysis activity"/>
    <property type="evidence" value="ECO:0007669"/>
    <property type="project" value="InterPro"/>
</dbReference>
<keyword evidence="6 9" id="KW-1133">Transmembrane helix</keyword>
<feature type="transmembrane region" description="Helical" evidence="9">
    <location>
        <begin position="152"/>
        <end position="174"/>
    </location>
</feature>
<evidence type="ECO:0000256" key="4">
    <source>
        <dbReference type="ARBA" id="ARBA00022741"/>
    </source>
</evidence>
<keyword evidence="4" id="KW-0547">Nucleotide-binding</keyword>
<dbReference type="Gene3D" id="3.40.50.300">
    <property type="entry name" value="P-loop containing nucleotide triphosphate hydrolases"/>
    <property type="match status" value="1"/>
</dbReference>
<comment type="similarity">
    <text evidence="2">Belongs to the UPF0014 family.</text>
</comment>
<dbReference type="InterPro" id="IPR003439">
    <property type="entry name" value="ABC_transporter-like_ATP-bd"/>
</dbReference>
<protein>
    <submittedName>
        <fullName evidence="11">ABC transporter ATP-binding protein</fullName>
    </submittedName>
</protein>
<dbReference type="InterPro" id="IPR005226">
    <property type="entry name" value="UPF0014_fam"/>
</dbReference>
<dbReference type="GO" id="GO:0005886">
    <property type="term" value="C:plasma membrane"/>
    <property type="evidence" value="ECO:0007669"/>
    <property type="project" value="TreeGrafter"/>
</dbReference>
<dbReference type="Proteomes" id="UP000241890">
    <property type="component" value="Unassembled WGS sequence"/>
</dbReference>
<evidence type="ECO:0000256" key="3">
    <source>
        <dbReference type="ARBA" id="ARBA00022692"/>
    </source>
</evidence>
<dbReference type="SUPFAM" id="SSF52540">
    <property type="entry name" value="P-loop containing nucleoside triphosphate hydrolases"/>
    <property type="match status" value="1"/>
</dbReference>
<name>A0A2R5G6U0_9STRA</name>
<keyword evidence="5 11" id="KW-0067">ATP-binding</keyword>
<dbReference type="PANTHER" id="PTHR30028:SF0">
    <property type="entry name" value="PROTEIN ALUMINUM SENSITIVE 3"/>
    <property type="match status" value="1"/>
</dbReference>
<gene>
    <name evidence="11" type="ORF">FCC1311_029942</name>
</gene>
<proteinExistence type="inferred from homology"/>
<comment type="subcellular location">
    <subcellularLocation>
        <location evidence="1">Membrane</location>
        <topology evidence="1">Multi-pass membrane protein</topology>
    </subcellularLocation>
</comment>
<dbReference type="OrthoDB" id="432685at2759"/>
<keyword evidence="12" id="KW-1185">Reference proteome</keyword>
<feature type="transmembrane region" description="Helical" evidence="9">
    <location>
        <begin position="186"/>
        <end position="209"/>
    </location>
</feature>
<dbReference type="InParanoid" id="A0A2R5G6U0"/>
<feature type="transmembrane region" description="Helical" evidence="9">
    <location>
        <begin position="68"/>
        <end position="86"/>
    </location>
</feature>
<evidence type="ECO:0000256" key="5">
    <source>
        <dbReference type="ARBA" id="ARBA00022840"/>
    </source>
</evidence>
<dbReference type="EMBL" id="BEYU01000023">
    <property type="protein sequence ID" value="GBG26772.1"/>
    <property type="molecule type" value="Genomic_DNA"/>
</dbReference>
<dbReference type="Pfam" id="PF03649">
    <property type="entry name" value="UPF0014"/>
    <property type="match status" value="1"/>
</dbReference>
<evidence type="ECO:0000256" key="8">
    <source>
        <dbReference type="SAM" id="MobiDB-lite"/>
    </source>
</evidence>
<dbReference type="AlphaFoldDB" id="A0A2R5G6U0"/>
<feature type="transmembrane region" description="Helical" evidence="9">
    <location>
        <begin position="93"/>
        <end position="115"/>
    </location>
</feature>
<dbReference type="Pfam" id="PF00005">
    <property type="entry name" value="ABC_tran"/>
    <property type="match status" value="1"/>
</dbReference>
<feature type="domain" description="ABC transporter" evidence="10">
    <location>
        <begin position="401"/>
        <end position="618"/>
    </location>
</feature>
<dbReference type="InterPro" id="IPR027417">
    <property type="entry name" value="P-loop_NTPase"/>
</dbReference>
<feature type="compositionally biased region" description="Polar residues" evidence="8">
    <location>
        <begin position="356"/>
        <end position="374"/>
    </location>
</feature>
<evidence type="ECO:0000256" key="1">
    <source>
        <dbReference type="ARBA" id="ARBA00004141"/>
    </source>
</evidence>
<dbReference type="GO" id="GO:0005524">
    <property type="term" value="F:ATP binding"/>
    <property type="evidence" value="ECO:0007669"/>
    <property type="project" value="UniProtKB-KW"/>
</dbReference>
<evidence type="ECO:0000256" key="9">
    <source>
        <dbReference type="SAM" id="Phobius"/>
    </source>
</evidence>
<evidence type="ECO:0000259" key="10">
    <source>
        <dbReference type="PROSITE" id="PS50893"/>
    </source>
</evidence>
<reference evidence="11 12" key="1">
    <citation type="submission" date="2017-12" db="EMBL/GenBank/DDBJ databases">
        <title>Sequencing, de novo assembly and annotation of complete genome of a new Thraustochytrid species, strain FCC1311.</title>
        <authorList>
            <person name="Sedici K."/>
            <person name="Godart F."/>
            <person name="Aiese Cigliano R."/>
            <person name="Sanseverino W."/>
            <person name="Barakat M."/>
            <person name="Ortet P."/>
            <person name="Marechal E."/>
            <person name="Cagnac O."/>
            <person name="Amato A."/>
        </authorList>
    </citation>
    <scope>NUCLEOTIDE SEQUENCE [LARGE SCALE GENOMIC DNA]</scope>
</reference>
<keyword evidence="3 9" id="KW-0812">Transmembrane</keyword>
<evidence type="ECO:0000256" key="6">
    <source>
        <dbReference type="ARBA" id="ARBA00022989"/>
    </source>
</evidence>
<dbReference type="InterPro" id="IPR017871">
    <property type="entry name" value="ABC_transporter-like_CS"/>
</dbReference>
<accession>A0A2R5G6U0</accession>
<feature type="region of interest" description="Disordered" evidence="8">
    <location>
        <begin position="355"/>
        <end position="376"/>
    </location>
</feature>
<feature type="transmembrane region" description="Helical" evidence="9">
    <location>
        <begin position="244"/>
        <end position="264"/>
    </location>
</feature>
<dbReference type="SMART" id="SM00382">
    <property type="entry name" value="AAA"/>
    <property type="match status" value="1"/>
</dbReference>
<sequence length="621" mass="67872">MWYLAELYVAEARRLAGFDNSAWDYTDEARRILLTKVNETLVNDARPPSESVESGSDGGLVDVPVPRLLLSMTPLLLACAVSYILNLDLISQIFVSSVRTFVQLSIVGFILVPIFQAGAEHWYVVAGYVLFMCLLAAREGSARPKYSFRGQFLCVLAAILSNVVLVSLFAFAIIIRPTPVYDPQYVIPICGMLLGNCINGIALSLNALLTSFVEQQPEIELYLSFGATKYEACSRLLREAVRTGTMPTLNSMAVIGLISIPGMMTGQVLGGSPPQEAARYQMLIMYLIAICGFGSILSIDWVALLVAFDKDHRLRGERFTKRAGPRRSIFYTVRSCCSSMCNWWPTRVQGYKTVDPETTSNAGADTQTKVSDLTSPDPVDLAPNRIHVTVLNAAPNATKVLTVDRVNRSVPLEAGSKETRVLFADFGVTLRAGEIASVTGPSGAGKSQFLRLVAGLVPLDCGDLYLGDERRSAMRDMTVWRHKVRYVTQYKIDTPGTPTDFAAQISSLNVAKSTSGVPTADEVIAETRQLISAWGMSRSSVDKEWKELSGGEAQRVIVALAIASKPQVLLLDESTSALDLESKLRVEKSVESYAREHGAAVLWITHDDEQISRIESAMTSA</sequence>
<dbReference type="PROSITE" id="PS50893">
    <property type="entry name" value="ABC_TRANSPORTER_2"/>
    <property type="match status" value="1"/>
</dbReference>
<feature type="transmembrane region" description="Helical" evidence="9">
    <location>
        <begin position="121"/>
        <end position="140"/>
    </location>
</feature>
<comment type="caution">
    <text evidence="11">The sequence shown here is derived from an EMBL/GenBank/DDBJ whole genome shotgun (WGS) entry which is preliminary data.</text>
</comment>